<dbReference type="GO" id="GO:0005737">
    <property type="term" value="C:cytoplasm"/>
    <property type="evidence" value="ECO:0007669"/>
    <property type="project" value="TreeGrafter"/>
</dbReference>
<proteinExistence type="inferred from homology"/>
<dbReference type="Pfam" id="PF03308">
    <property type="entry name" value="MeaB"/>
    <property type="match status" value="1"/>
</dbReference>
<dbReference type="PANTHER" id="PTHR23408:SF3">
    <property type="entry name" value="METHYLMALONIC ACIDURIA TYPE A PROTEIN, MITOCHONDRIAL"/>
    <property type="match status" value="1"/>
</dbReference>
<comment type="caution">
    <text evidence="2">The sequence shown here is derived from an EMBL/GenBank/DDBJ whole genome shotgun (WGS) entry which is preliminary data.</text>
</comment>
<organism evidence="2">
    <name type="scientific">marine sediment metagenome</name>
    <dbReference type="NCBI Taxonomy" id="412755"/>
    <lineage>
        <taxon>unclassified sequences</taxon>
        <taxon>metagenomes</taxon>
        <taxon>ecological metagenomes</taxon>
    </lineage>
</organism>
<dbReference type="InterPro" id="IPR005129">
    <property type="entry name" value="GTPase_ArgK"/>
</dbReference>
<sequence length="70" mass="7347">MKSVDPHDYVQGVLDGDRRALAKTITLIESSLPAHQQMAGTVVDKLLSDSGKAVRLGITGVPGVGKSTFI</sequence>
<dbReference type="GO" id="GO:0003924">
    <property type="term" value="F:GTPase activity"/>
    <property type="evidence" value="ECO:0007669"/>
    <property type="project" value="InterPro"/>
</dbReference>
<evidence type="ECO:0008006" key="3">
    <source>
        <dbReference type="Google" id="ProtNLM"/>
    </source>
</evidence>
<name>X1EW00_9ZZZZ</name>
<dbReference type="Gene3D" id="1.20.5.170">
    <property type="match status" value="1"/>
</dbReference>
<feature type="non-terminal residue" evidence="2">
    <location>
        <position position="70"/>
    </location>
</feature>
<dbReference type="GO" id="GO:0005525">
    <property type="term" value="F:GTP binding"/>
    <property type="evidence" value="ECO:0007669"/>
    <property type="project" value="InterPro"/>
</dbReference>
<dbReference type="AlphaFoldDB" id="X1EW00"/>
<accession>X1EW00</accession>
<reference evidence="2" key="1">
    <citation type="journal article" date="2014" name="Front. Microbiol.">
        <title>High frequency of phylogenetically diverse reductive dehalogenase-homologous genes in deep subseafloor sedimentary metagenomes.</title>
        <authorList>
            <person name="Kawai M."/>
            <person name="Futagami T."/>
            <person name="Toyoda A."/>
            <person name="Takaki Y."/>
            <person name="Nishi S."/>
            <person name="Hori S."/>
            <person name="Arai W."/>
            <person name="Tsubouchi T."/>
            <person name="Morono Y."/>
            <person name="Uchiyama I."/>
            <person name="Ito T."/>
            <person name="Fujiyama A."/>
            <person name="Inagaki F."/>
            <person name="Takami H."/>
        </authorList>
    </citation>
    <scope>NUCLEOTIDE SEQUENCE</scope>
    <source>
        <strain evidence="2">Expedition CK06-06</strain>
    </source>
</reference>
<comment type="similarity">
    <text evidence="1">Belongs to the SIMIBI class G3E GTPase family. ArgK/MeaB subfamily.</text>
</comment>
<gene>
    <name evidence="2" type="ORF">S01H4_58163</name>
</gene>
<dbReference type="SUPFAM" id="SSF52540">
    <property type="entry name" value="P-loop containing nucleoside triphosphate hydrolases"/>
    <property type="match status" value="1"/>
</dbReference>
<evidence type="ECO:0000313" key="2">
    <source>
        <dbReference type="EMBL" id="GAH12808.1"/>
    </source>
</evidence>
<protein>
    <recommendedName>
        <fullName evidence="3">Methylmalonyl Co-A mutase-associated GTPase MeaB</fullName>
    </recommendedName>
</protein>
<evidence type="ECO:0000256" key="1">
    <source>
        <dbReference type="ARBA" id="ARBA00009625"/>
    </source>
</evidence>
<dbReference type="PANTHER" id="PTHR23408">
    <property type="entry name" value="METHYLMALONYL-COA MUTASE"/>
    <property type="match status" value="1"/>
</dbReference>
<dbReference type="EMBL" id="BART01033946">
    <property type="protein sequence ID" value="GAH12808.1"/>
    <property type="molecule type" value="Genomic_DNA"/>
</dbReference>
<dbReference type="InterPro" id="IPR027417">
    <property type="entry name" value="P-loop_NTPase"/>
</dbReference>